<dbReference type="AlphaFoldDB" id="A0A915J4T8"/>
<accession>A0A915J4T8</accession>
<evidence type="ECO:0000313" key="1">
    <source>
        <dbReference type="Proteomes" id="UP000887565"/>
    </source>
</evidence>
<evidence type="ECO:0000313" key="2">
    <source>
        <dbReference type="WBParaSite" id="nRc.2.0.1.t20732-RA"/>
    </source>
</evidence>
<name>A0A915J4T8_ROMCU</name>
<dbReference type="WBParaSite" id="nRc.2.0.1.t20732-RA">
    <property type="protein sequence ID" value="nRc.2.0.1.t20732-RA"/>
    <property type="gene ID" value="nRc.2.0.1.g20732"/>
</dbReference>
<keyword evidence="1" id="KW-1185">Reference proteome</keyword>
<reference evidence="2" key="1">
    <citation type="submission" date="2022-11" db="UniProtKB">
        <authorList>
            <consortium name="WormBaseParasite"/>
        </authorList>
    </citation>
    <scope>IDENTIFICATION</scope>
</reference>
<organism evidence="1 2">
    <name type="scientific">Romanomermis culicivorax</name>
    <name type="common">Nematode worm</name>
    <dbReference type="NCBI Taxonomy" id="13658"/>
    <lineage>
        <taxon>Eukaryota</taxon>
        <taxon>Metazoa</taxon>
        <taxon>Ecdysozoa</taxon>
        <taxon>Nematoda</taxon>
        <taxon>Enoplea</taxon>
        <taxon>Dorylaimia</taxon>
        <taxon>Mermithida</taxon>
        <taxon>Mermithoidea</taxon>
        <taxon>Mermithidae</taxon>
        <taxon>Romanomermis</taxon>
    </lineage>
</organism>
<protein>
    <submittedName>
        <fullName evidence="2">Uncharacterized protein</fullName>
    </submittedName>
</protein>
<dbReference type="Proteomes" id="UP000887565">
    <property type="component" value="Unplaced"/>
</dbReference>
<sequence>MLKLKLYSIICRKYKFVQRESIRSNWMKQRKRTTSATSIANINVH</sequence>
<proteinExistence type="predicted"/>